<gene>
    <name evidence="23" type="ORF">TGAM01_v203226</name>
</gene>
<dbReference type="GO" id="GO:0015031">
    <property type="term" value="P:protein transport"/>
    <property type="evidence" value="ECO:0007669"/>
    <property type="project" value="UniProtKB-KW"/>
</dbReference>
<evidence type="ECO:0000313" key="24">
    <source>
        <dbReference type="Proteomes" id="UP000054821"/>
    </source>
</evidence>
<keyword evidence="12" id="KW-0653">Protein transport</keyword>
<dbReference type="Pfam" id="PF00122">
    <property type="entry name" value="E1-E2_ATPase"/>
    <property type="match status" value="1"/>
</dbReference>
<feature type="compositionally biased region" description="Polar residues" evidence="19">
    <location>
        <begin position="647"/>
        <end position="667"/>
    </location>
</feature>
<dbReference type="InterPro" id="IPR036412">
    <property type="entry name" value="HAD-like_sf"/>
</dbReference>
<dbReference type="PANTHER" id="PTHR24016">
    <property type="entry name" value="CONSERVED OLIGOMERIC GOLGI COMPLEX SUBUNIT 4"/>
    <property type="match status" value="1"/>
</dbReference>
<dbReference type="Gene3D" id="1.20.58.1970">
    <property type="match status" value="1"/>
</dbReference>
<feature type="region of interest" description="Disordered" evidence="19">
    <location>
        <begin position="270"/>
        <end position="298"/>
    </location>
</feature>
<feature type="region of interest" description="Disordered" evidence="19">
    <location>
        <begin position="27"/>
        <end position="52"/>
    </location>
</feature>
<dbReference type="Gene3D" id="3.40.1110.10">
    <property type="entry name" value="Calcium-transporting ATPase, cytoplasmic domain N"/>
    <property type="match status" value="1"/>
</dbReference>
<evidence type="ECO:0000256" key="3">
    <source>
        <dbReference type="ARBA" id="ARBA00009215"/>
    </source>
</evidence>
<dbReference type="Pfam" id="PF00690">
    <property type="entry name" value="Cation_ATPase_N"/>
    <property type="match status" value="1"/>
</dbReference>
<evidence type="ECO:0000259" key="21">
    <source>
        <dbReference type="SMART" id="SM00762"/>
    </source>
</evidence>
<evidence type="ECO:0000256" key="10">
    <source>
        <dbReference type="ARBA" id="ARBA00022840"/>
    </source>
</evidence>
<dbReference type="Pfam" id="PF20662">
    <property type="entry name" value="COG4_C"/>
    <property type="match status" value="1"/>
</dbReference>
<dbReference type="InterPro" id="IPR048684">
    <property type="entry name" value="COG4_C"/>
</dbReference>
<dbReference type="InterPro" id="IPR048680">
    <property type="entry name" value="COG4_N"/>
</dbReference>
<dbReference type="GeneID" id="29984100"/>
<dbReference type="NCBIfam" id="TIGR01494">
    <property type="entry name" value="ATPase_P-type"/>
    <property type="match status" value="2"/>
</dbReference>
<dbReference type="InterPro" id="IPR018303">
    <property type="entry name" value="ATPase_P-typ_P_site"/>
</dbReference>
<feature type="transmembrane region" description="Helical" evidence="20">
    <location>
        <begin position="923"/>
        <end position="942"/>
    </location>
</feature>
<evidence type="ECO:0000256" key="16">
    <source>
        <dbReference type="ARBA" id="ARBA00023136"/>
    </source>
</evidence>
<feature type="domain" description="COG4 transport protein middle alpha-helical bundle" evidence="21">
    <location>
        <begin position="1293"/>
        <end position="1634"/>
    </location>
</feature>
<dbReference type="Pfam" id="PF08318">
    <property type="entry name" value="COG4_m"/>
    <property type="match status" value="1"/>
</dbReference>
<feature type="transmembrane region" description="Helical" evidence="20">
    <location>
        <begin position="993"/>
        <end position="1011"/>
    </location>
</feature>
<dbReference type="SMART" id="SM00762">
    <property type="entry name" value="Cog4"/>
    <property type="match status" value="1"/>
</dbReference>
<dbReference type="GO" id="GO:0005524">
    <property type="term" value="F:ATP binding"/>
    <property type="evidence" value="ECO:0007669"/>
    <property type="project" value="UniProtKB-KW"/>
</dbReference>
<dbReference type="SUPFAM" id="SSF81665">
    <property type="entry name" value="Calcium ATPase, transmembrane domain M"/>
    <property type="match status" value="1"/>
</dbReference>
<proteinExistence type="inferred from homology"/>
<feature type="transmembrane region" description="Helical" evidence="20">
    <location>
        <begin position="850"/>
        <end position="874"/>
    </location>
</feature>
<comment type="caution">
    <text evidence="23">The sequence shown here is derived from an EMBL/GenBank/DDBJ whole genome shotgun (WGS) entry which is preliminary data.</text>
</comment>
<dbReference type="Proteomes" id="UP000054821">
    <property type="component" value="Unassembled WGS sequence"/>
</dbReference>
<sequence length="1908" mass="207855">MQLPWAGRGGSGNESLLPMANLPIITGDAADSDREGRSGARPGHARTSSAHARGVANEYSFMTPSEAAAQLRTSLTYGLTPNEALKRLGEHGPNEIPHEEPEPLWLRFAKQFQEPLIVLLLVSAGTSLLLGNTDDAISITVAVTIVVSVGFIQEYRSEKSIEALNHLVPNHAHLVRGSPNKSSALPKMSPWPPNVNELRDPADSSGLMTPIEDILDATSFRVSASQLVPGDLVLFTTGDRIPADIRVTKAADLSIDVSNLTGETKPISISTESRSQGINQFSKQSSLAPATPLDSTEAESSDIRNIAYMGTLVKSGHGQGIVFATGGSTHFGSIATSVSGTENPRSPLQLSMDELGTQLSKASFVVIGLISLVGWLQGKKLLEIFTISISLAVAAIPEGLPIIVTVTLALGVHRMAKHHAIVRWMPKVETLGSVNVVCTDKTGTLTTNHMTTVEMWCFGEQGPFHVSSDAEIEEIKPTQAAVQILRIGNVANNARLAKNFAESGAAATAILTSTLSREEASTYTRWVGQPTDVAMLDLLDKFKEHDIRDSVGPRVTEVPFSSERKWMGVTIGNEKEYAYMKGSIEKILAACDTYLEKDGREIVLDSARRQEALAAAEAMAVKGLRVLAFASGQVSKSSKARSPAPGTRSNTPAADGASTPTIPQGSDDTYKGLTFAGLVGMRDPPRPGVERSIRRLMRGGVRVIMITGDAETTALAIGKQLGMSVAVPSAHLPGQNAIKAVLRGDEIDRMSDEDLAQAIQHTTIFARTNPDHKMKIIRALQSRGDIVAMTGDGVNDAPALKKADIGIAMGRHGTDVAKEAADMILTDDDFSTILRAIEEGKGIFNNIQNFLTFQLSTSAASLALVFVCTCFGFKSPLNAMQILWINIIMDGPPAQSLGVETVDPDVMNRPPRKRNDPVLTNKLIQRVLTSAAIIMVGTMLTYRQQMADGVVTRRDTTMTFTCFVFFDMFNALSCRSESKSILRGEVGLLSNTLFNWAVSLSIVGQLLVIYLPWLQEVFQTEAISLGDLIRLVLLCSTVFWADELRKYLKNGRRRLGGGYSQAYYCSTASYNHQHSTFCQLETSGAAQLLQSQASKLQGSYAPPRHSCSAPMSALSNGVLHRTDSSSHAVARRLQNAANEAEIRATLAALHERESSITARLDALIESQADLSRDLGRLDLLRAGLGAQVIAARSISNEMLSGAADTAGRLSNRVKELDLEKSRVEDTLGVVEQVAELKACVNGVVGSMGAPQDWEAAAGYIARASKIPEEITKGAFAANIVPSVEVPDAPWITLENAKESLCGLFLREFEKAAAEGDGAKVTRFFKLFPLIGRADMGLDVYGKYVCQGVAGTARATLKDGMAGQNRKEGIIYANSLTRLFQHIAQIIEGHGGLVERHYGTGKMVRVIERIQMEADVQGGIVLDTWSDERGVDKKLTDVKSYPFSFLVQSFLPPPPRGGIPRLNSPAAGIGNNPRSSEDEGVNMKEVDGLLHEISVMLAQWSFYTRFISAKSMDTTDDDAPLKLAELLIKSKLYSKVSSKLISPYNVMSTFFFRRSVEKAFQLDEYPSGLSLSLHRPIEGNTPYIILAVDDVMYIVNAVLQRCLSTSQKDVVTSVVPSVSRVLTGDFVGMIQRKMRDESYPKAAVQGGFPPEEKIIQFIVLINSLDMANEYLVRIIHGRIGSPDESTQHKEEVEAQLKQSFPFDRDVTAVVGALRSLETAFLAKTNELLNEAVQVLFNQVVKLRLRPVLSDTFRDADYTLSEEDIAEIAQENDESEEVVLDQVSRRFEHGWDQLMKAIGRIMTPGTFSTLMDMTARYLSRILEKRILGYGGRTSGYGAIRMERDFSAIVDVVSRGNYSVKELFSRVMQLLMVANMEDDEWDEIMVQDGEDGIDWVLTEDEKRRARSLVRG</sequence>
<dbReference type="Pfam" id="PF13246">
    <property type="entry name" value="Cation_ATPase"/>
    <property type="match status" value="1"/>
</dbReference>
<keyword evidence="10" id="KW-0067">ATP-binding</keyword>
<feature type="transmembrane region" description="Helical" evidence="20">
    <location>
        <begin position="954"/>
        <end position="973"/>
    </location>
</feature>
<dbReference type="Pfam" id="PF00689">
    <property type="entry name" value="Cation_ATPase_C"/>
    <property type="match status" value="1"/>
</dbReference>
<keyword evidence="16 20" id="KW-0472">Membrane</keyword>
<dbReference type="SFLD" id="SFLDG00002">
    <property type="entry name" value="C1.7:_P-type_atpase_like"/>
    <property type="match status" value="1"/>
</dbReference>
<dbReference type="Pfam" id="PF08282">
    <property type="entry name" value="Hydrolase_3"/>
    <property type="match status" value="1"/>
</dbReference>
<dbReference type="STRING" id="398673.A0A2P4ZUX6"/>
<comment type="similarity">
    <text evidence="18">Belongs to the cation transport ATPase (P-type) (TC 3.A.3) family.</text>
</comment>
<dbReference type="InterPro" id="IPR048682">
    <property type="entry name" value="COG4"/>
</dbReference>
<dbReference type="PRINTS" id="PR00119">
    <property type="entry name" value="CATATPASE"/>
</dbReference>
<keyword evidence="15" id="KW-0333">Golgi apparatus</keyword>
<evidence type="ECO:0000256" key="18">
    <source>
        <dbReference type="ARBA" id="ARBA00038148"/>
    </source>
</evidence>
<dbReference type="EMBL" id="JPDN02000008">
    <property type="protein sequence ID" value="PON28089.1"/>
    <property type="molecule type" value="Genomic_DNA"/>
</dbReference>
<dbReference type="Gene3D" id="2.70.150.10">
    <property type="entry name" value="Calcium-transporting ATPase, cytoplasmic transduction domain A"/>
    <property type="match status" value="1"/>
</dbReference>
<keyword evidence="7 20" id="KW-0812">Transmembrane</keyword>
<evidence type="ECO:0000256" key="5">
    <source>
        <dbReference type="ARBA" id="ARBA00020975"/>
    </source>
</evidence>
<evidence type="ECO:0000256" key="6">
    <source>
        <dbReference type="ARBA" id="ARBA00022448"/>
    </source>
</evidence>
<evidence type="ECO:0000256" key="7">
    <source>
        <dbReference type="ARBA" id="ARBA00022692"/>
    </source>
</evidence>
<keyword evidence="14 20" id="KW-1133">Transmembrane helix</keyword>
<dbReference type="EC" id="7.2.2.10" evidence="4"/>
<dbReference type="InterPro" id="IPR006068">
    <property type="entry name" value="ATPase_P-typ_cation-transptr_C"/>
</dbReference>
<evidence type="ECO:0000256" key="14">
    <source>
        <dbReference type="ARBA" id="ARBA00022989"/>
    </source>
</evidence>
<name>A0A2P4ZUX6_9HYPO</name>
<organism evidence="23 24">
    <name type="scientific">Trichoderma gamsii</name>
    <dbReference type="NCBI Taxonomy" id="398673"/>
    <lineage>
        <taxon>Eukaryota</taxon>
        <taxon>Fungi</taxon>
        <taxon>Dikarya</taxon>
        <taxon>Ascomycota</taxon>
        <taxon>Pezizomycotina</taxon>
        <taxon>Sordariomycetes</taxon>
        <taxon>Hypocreomycetidae</taxon>
        <taxon>Hypocreales</taxon>
        <taxon>Hypocreaceae</taxon>
        <taxon>Trichoderma</taxon>
    </lineage>
</organism>
<dbReference type="GO" id="GO:0000139">
    <property type="term" value="C:Golgi membrane"/>
    <property type="evidence" value="ECO:0007669"/>
    <property type="project" value="UniProtKB-SubCell"/>
</dbReference>
<comment type="subcellular location">
    <subcellularLocation>
        <location evidence="2">Golgi apparatus membrane</location>
        <topology evidence="2">Multi-pass membrane protein</topology>
    </subcellularLocation>
    <subcellularLocation>
        <location evidence="1">Golgi apparatus membrane</location>
        <topology evidence="1">Peripheral membrane protein</topology>
    </subcellularLocation>
</comment>
<dbReference type="SUPFAM" id="SSF56784">
    <property type="entry name" value="HAD-like"/>
    <property type="match status" value="1"/>
</dbReference>
<evidence type="ECO:0000256" key="4">
    <source>
        <dbReference type="ARBA" id="ARBA00012790"/>
    </source>
</evidence>
<feature type="domain" description="Cation-transporting P-type ATPase N-terminal" evidence="22">
    <location>
        <begin position="58"/>
        <end position="132"/>
    </location>
</feature>
<dbReference type="InterPro" id="IPR023214">
    <property type="entry name" value="HAD_sf"/>
</dbReference>
<dbReference type="SFLD" id="SFLDS00003">
    <property type="entry name" value="Haloacid_Dehalogenase"/>
    <property type="match status" value="1"/>
</dbReference>
<dbReference type="PROSITE" id="PS00154">
    <property type="entry name" value="ATPASE_E1_E2"/>
    <property type="match status" value="1"/>
</dbReference>
<dbReference type="InterPro" id="IPR013167">
    <property type="entry name" value="COG4_M"/>
</dbReference>
<reference evidence="23 24" key="1">
    <citation type="journal article" date="2016" name="Genome Announc.">
        <title>Draft Whole-Genome Sequence of Trichoderma gamsii T6085, a Promising Biocontrol Agent of Fusarium Head Blight on Wheat.</title>
        <authorList>
            <person name="Baroncelli R."/>
            <person name="Zapparata A."/>
            <person name="Piaggeschi G."/>
            <person name="Sarrocco S."/>
            <person name="Vannacci G."/>
        </authorList>
    </citation>
    <scope>NUCLEOTIDE SEQUENCE [LARGE SCALE GENOMIC DNA]</scope>
    <source>
        <strain evidence="23 24">T6085</strain>
    </source>
</reference>
<keyword evidence="8" id="KW-0547">Nucleotide-binding</keyword>
<evidence type="ECO:0000256" key="17">
    <source>
        <dbReference type="ARBA" id="ARBA00031340"/>
    </source>
</evidence>
<dbReference type="InterPro" id="IPR059000">
    <property type="entry name" value="ATPase_P-type_domA"/>
</dbReference>
<dbReference type="GO" id="GO:0016887">
    <property type="term" value="F:ATP hydrolysis activity"/>
    <property type="evidence" value="ECO:0007669"/>
    <property type="project" value="InterPro"/>
</dbReference>
<evidence type="ECO:0000259" key="22">
    <source>
        <dbReference type="SMART" id="SM00831"/>
    </source>
</evidence>
<keyword evidence="11" id="KW-0460">Magnesium</keyword>
<dbReference type="FunFam" id="3.40.50.1000:FF:000028">
    <property type="entry name" value="Calcium-transporting P-type ATPase, putative"/>
    <property type="match status" value="1"/>
</dbReference>
<dbReference type="InterPro" id="IPR023299">
    <property type="entry name" value="ATPase_P-typ_cyto_dom_N"/>
</dbReference>
<dbReference type="SFLD" id="SFLDF00027">
    <property type="entry name" value="p-type_atpase"/>
    <property type="match status" value="1"/>
</dbReference>
<dbReference type="FunFam" id="3.40.1110.10:FF:000040">
    <property type="entry name" value="Calcium-transporting ATPase 1"/>
    <property type="match status" value="1"/>
</dbReference>
<keyword evidence="6" id="KW-0813">Transport</keyword>
<evidence type="ECO:0000256" key="1">
    <source>
        <dbReference type="ARBA" id="ARBA00004395"/>
    </source>
</evidence>
<dbReference type="InterPro" id="IPR001757">
    <property type="entry name" value="P_typ_ATPase"/>
</dbReference>
<evidence type="ECO:0000256" key="2">
    <source>
        <dbReference type="ARBA" id="ARBA00004653"/>
    </source>
</evidence>
<dbReference type="InterPro" id="IPR004014">
    <property type="entry name" value="ATPase_P-typ_cation-transptr_N"/>
</dbReference>
<evidence type="ECO:0000256" key="8">
    <source>
        <dbReference type="ARBA" id="ARBA00022741"/>
    </source>
</evidence>
<protein>
    <recommendedName>
        <fullName evidence="5">Conserved oligomeric Golgi complex subunit 4</fullName>
        <ecNumber evidence="4">7.2.2.10</ecNumber>
    </recommendedName>
    <alternativeName>
        <fullName evidence="17">Component of oligomeric Golgi complex 4</fullName>
    </alternativeName>
</protein>
<dbReference type="InterPro" id="IPR044492">
    <property type="entry name" value="P_typ_ATPase_HD_dom"/>
</dbReference>
<dbReference type="InterPro" id="IPR008250">
    <property type="entry name" value="ATPase_P-typ_transduc_dom_A_sf"/>
</dbReference>
<dbReference type="GO" id="GO:0005388">
    <property type="term" value="F:P-type calcium transporter activity"/>
    <property type="evidence" value="ECO:0007669"/>
    <property type="project" value="UniProtKB-EC"/>
</dbReference>
<evidence type="ECO:0000256" key="11">
    <source>
        <dbReference type="ARBA" id="ARBA00022842"/>
    </source>
</evidence>
<comment type="similarity">
    <text evidence="3">Belongs to the COG4 family.</text>
</comment>
<dbReference type="RefSeq" id="XP_024406140.1">
    <property type="nucleotide sequence ID" value="XM_024549162.1"/>
</dbReference>
<evidence type="ECO:0000256" key="9">
    <source>
        <dbReference type="ARBA" id="ARBA00022837"/>
    </source>
</evidence>
<dbReference type="Gene3D" id="3.40.50.1000">
    <property type="entry name" value="HAD superfamily/HAD-like"/>
    <property type="match status" value="1"/>
</dbReference>
<accession>A0A2P4ZUX6</accession>
<evidence type="ECO:0000256" key="12">
    <source>
        <dbReference type="ARBA" id="ARBA00022927"/>
    </source>
</evidence>
<dbReference type="SMART" id="SM00831">
    <property type="entry name" value="Cation_ATPase_N"/>
    <property type="match status" value="1"/>
</dbReference>
<dbReference type="SUPFAM" id="SSF81653">
    <property type="entry name" value="Calcium ATPase, transduction domain A"/>
    <property type="match status" value="1"/>
</dbReference>
<feature type="compositionally biased region" description="Polar residues" evidence="19">
    <location>
        <begin position="270"/>
        <end position="288"/>
    </location>
</feature>
<keyword evidence="9" id="KW-0106">Calcium</keyword>
<evidence type="ECO:0000256" key="19">
    <source>
        <dbReference type="SAM" id="MobiDB-lite"/>
    </source>
</evidence>
<feature type="region of interest" description="Disordered" evidence="19">
    <location>
        <begin position="636"/>
        <end position="668"/>
    </location>
</feature>
<evidence type="ECO:0000313" key="23">
    <source>
        <dbReference type="EMBL" id="PON28089.1"/>
    </source>
</evidence>
<evidence type="ECO:0000256" key="15">
    <source>
        <dbReference type="ARBA" id="ARBA00023034"/>
    </source>
</evidence>
<dbReference type="Pfam" id="PF20663">
    <property type="entry name" value="COG4_N"/>
    <property type="match status" value="1"/>
</dbReference>
<dbReference type="SUPFAM" id="SSF81660">
    <property type="entry name" value="Metal cation-transporting ATPase, ATP-binding domain N"/>
    <property type="match status" value="1"/>
</dbReference>
<keyword evidence="24" id="KW-1185">Reference proteome</keyword>
<dbReference type="InterPro" id="IPR023298">
    <property type="entry name" value="ATPase_P-typ_TM_dom_sf"/>
</dbReference>
<keyword evidence="13" id="KW-1278">Translocase</keyword>
<evidence type="ECO:0000256" key="13">
    <source>
        <dbReference type="ARBA" id="ARBA00022967"/>
    </source>
</evidence>
<dbReference type="Gene3D" id="1.20.1110.10">
    <property type="entry name" value="Calcium-transporting ATPase, transmembrane domain"/>
    <property type="match status" value="2"/>
</dbReference>
<dbReference type="PANTHER" id="PTHR24016:SF0">
    <property type="entry name" value="CONSERVED OLIGOMERIC GOLGI COMPLEX SUBUNIT 4"/>
    <property type="match status" value="1"/>
</dbReference>
<evidence type="ECO:0000256" key="20">
    <source>
        <dbReference type="SAM" id="Phobius"/>
    </source>
</evidence>